<gene>
    <name evidence="15 16" type="primary">LOC111122527</name>
</gene>
<feature type="coiled-coil region" evidence="10">
    <location>
        <begin position="3"/>
        <end position="46"/>
    </location>
</feature>
<dbReference type="GO" id="GO:0044548">
    <property type="term" value="F:S100 protein binding"/>
    <property type="evidence" value="ECO:0007669"/>
    <property type="project" value="InterPro"/>
</dbReference>
<dbReference type="PROSITE" id="PS51048">
    <property type="entry name" value="SGS"/>
    <property type="match status" value="1"/>
</dbReference>
<dbReference type="OrthoDB" id="164025at2759"/>
<sequence>MDVAELRQDVEEMRDLLVKATRSRVKNIIGTELRKLEHEISQLEKATSTTVLSVEDPQKKKRPHIHTQTISNYAWDQSDKFMKIYVTIKGVHALPKERVTCEFGKRSLRLQVEVEENKCRSELFISTLLEDIVPEECWYKIKTDTVLLMLKKSVMGKTWPYVTSGEKAAKKAKDKENKSKGDDEKDPNEGMMDMLKKMYDEGDDDMKRTIAQAWTQSRDKQSVP</sequence>
<dbReference type="SUPFAM" id="SSF140106">
    <property type="entry name" value="Calcyclin-binding protein-like"/>
    <property type="match status" value="1"/>
</dbReference>
<evidence type="ECO:0000256" key="8">
    <source>
        <dbReference type="ARBA" id="ARBA00023242"/>
    </source>
</evidence>
<dbReference type="Pfam" id="PF09032">
    <property type="entry name" value="Siah-Interact_N"/>
    <property type="match status" value="1"/>
</dbReference>
<dbReference type="Proteomes" id="UP000694844">
    <property type="component" value="Chromosome 3"/>
</dbReference>
<dbReference type="InterPro" id="IPR037201">
    <property type="entry name" value="CacyBP_N"/>
</dbReference>
<evidence type="ECO:0000256" key="9">
    <source>
        <dbReference type="ARBA" id="ARBA00025145"/>
    </source>
</evidence>
<dbReference type="PANTHER" id="PTHR13164:SF3">
    <property type="entry name" value="CALCYCLIN-BINDING PROTEIN"/>
    <property type="match status" value="1"/>
</dbReference>
<dbReference type="PROSITE" id="PS51203">
    <property type="entry name" value="CS"/>
    <property type="match status" value="1"/>
</dbReference>
<evidence type="ECO:0000256" key="11">
    <source>
        <dbReference type="SAM" id="MobiDB-lite"/>
    </source>
</evidence>
<dbReference type="InterPro" id="IPR007699">
    <property type="entry name" value="SGS_dom"/>
</dbReference>
<dbReference type="InterPro" id="IPR015120">
    <property type="entry name" value="Siah-Interact_N"/>
</dbReference>
<dbReference type="InterPro" id="IPR008978">
    <property type="entry name" value="HSP20-like_chaperone"/>
</dbReference>
<evidence type="ECO:0000256" key="6">
    <source>
        <dbReference type="ARBA" id="ARBA00022786"/>
    </source>
</evidence>
<proteinExistence type="predicted"/>
<evidence type="ECO:0000259" key="13">
    <source>
        <dbReference type="PROSITE" id="PS51203"/>
    </source>
</evidence>
<dbReference type="GO" id="GO:0005634">
    <property type="term" value="C:nucleus"/>
    <property type="evidence" value="ECO:0007669"/>
    <property type="project" value="UniProtKB-SubCell"/>
</dbReference>
<dbReference type="SUPFAM" id="SSF49764">
    <property type="entry name" value="HSP20-like chaperones"/>
    <property type="match status" value="1"/>
</dbReference>
<keyword evidence="10" id="KW-0175">Coiled coil</keyword>
<feature type="domain" description="CS" evidence="13">
    <location>
        <begin position="68"/>
        <end position="163"/>
    </location>
</feature>
<protein>
    <recommendedName>
        <fullName evidence="3">Calcyclin-binding protein</fullName>
    </recommendedName>
</protein>
<dbReference type="PANTHER" id="PTHR13164">
    <property type="entry name" value="CALICYLIN BINDING PROTEIN"/>
    <property type="match status" value="1"/>
</dbReference>
<dbReference type="GO" id="GO:0031625">
    <property type="term" value="F:ubiquitin protein ligase binding"/>
    <property type="evidence" value="ECO:0007669"/>
    <property type="project" value="InterPro"/>
</dbReference>
<dbReference type="Gene3D" id="2.60.40.790">
    <property type="match status" value="1"/>
</dbReference>
<keyword evidence="14" id="KW-1185">Reference proteome</keyword>
<dbReference type="CDD" id="cd06468">
    <property type="entry name" value="p23_CacyBP"/>
    <property type="match status" value="1"/>
</dbReference>
<evidence type="ECO:0000256" key="4">
    <source>
        <dbReference type="ARBA" id="ARBA00022490"/>
    </source>
</evidence>
<dbReference type="InterPro" id="IPR052289">
    <property type="entry name" value="Calcyclin-binding_UBL-bridge"/>
</dbReference>
<organism evidence="14 16">
    <name type="scientific">Crassostrea virginica</name>
    <name type="common">Eastern oyster</name>
    <dbReference type="NCBI Taxonomy" id="6565"/>
    <lineage>
        <taxon>Eukaryota</taxon>
        <taxon>Metazoa</taxon>
        <taxon>Spiralia</taxon>
        <taxon>Lophotrochozoa</taxon>
        <taxon>Mollusca</taxon>
        <taxon>Bivalvia</taxon>
        <taxon>Autobranchia</taxon>
        <taxon>Pteriomorphia</taxon>
        <taxon>Ostreida</taxon>
        <taxon>Ostreoidea</taxon>
        <taxon>Ostreidae</taxon>
        <taxon>Crassostrea</taxon>
    </lineage>
</organism>
<dbReference type="KEGG" id="cvn:111122527"/>
<dbReference type="GO" id="GO:0015631">
    <property type="term" value="F:tubulin binding"/>
    <property type="evidence" value="ECO:0007669"/>
    <property type="project" value="InterPro"/>
</dbReference>
<evidence type="ECO:0000256" key="7">
    <source>
        <dbReference type="ARBA" id="ARBA00022990"/>
    </source>
</evidence>
<evidence type="ECO:0000256" key="5">
    <source>
        <dbReference type="ARBA" id="ARBA00022553"/>
    </source>
</evidence>
<name>A0A8B8CW50_CRAVI</name>
<evidence type="ECO:0000256" key="3">
    <source>
        <dbReference type="ARBA" id="ARBA00015702"/>
    </source>
</evidence>
<reference evidence="15 16" key="1">
    <citation type="submission" date="2025-04" db="UniProtKB">
        <authorList>
            <consortium name="RefSeq"/>
        </authorList>
    </citation>
    <scope>IDENTIFICATION</scope>
    <source>
        <tissue evidence="15 16">Whole sample</tissue>
    </source>
</reference>
<dbReference type="GO" id="GO:0005737">
    <property type="term" value="C:cytoplasm"/>
    <property type="evidence" value="ECO:0007669"/>
    <property type="project" value="UniProtKB-SubCell"/>
</dbReference>
<comment type="subcellular location">
    <subcellularLocation>
        <location evidence="2">Cytoplasm</location>
    </subcellularLocation>
    <subcellularLocation>
        <location evidence="1">Nucleus</location>
    </subcellularLocation>
</comment>
<evidence type="ECO:0000313" key="15">
    <source>
        <dbReference type="RefSeq" id="XP_022320022.1"/>
    </source>
</evidence>
<evidence type="ECO:0000259" key="12">
    <source>
        <dbReference type="PROSITE" id="PS51048"/>
    </source>
</evidence>
<accession>A0A8B8CW50</accession>
<keyword evidence="4" id="KW-0963">Cytoplasm</keyword>
<keyword evidence="5" id="KW-0597">Phosphoprotein</keyword>
<dbReference type="Gene3D" id="4.10.860.10">
    <property type="entry name" value="UVR domain"/>
    <property type="match status" value="1"/>
</dbReference>
<dbReference type="RefSeq" id="XP_022320023.1">
    <property type="nucleotide sequence ID" value="XM_022464315.1"/>
</dbReference>
<dbReference type="InterPro" id="IPR007052">
    <property type="entry name" value="CS_dom"/>
</dbReference>
<evidence type="ECO:0000256" key="1">
    <source>
        <dbReference type="ARBA" id="ARBA00004123"/>
    </source>
</evidence>
<evidence type="ECO:0000256" key="2">
    <source>
        <dbReference type="ARBA" id="ARBA00004496"/>
    </source>
</evidence>
<keyword evidence="6" id="KW-0833">Ubl conjugation pathway</keyword>
<keyword evidence="7" id="KW-0007">Acetylation</keyword>
<dbReference type="InterPro" id="IPR037893">
    <property type="entry name" value="CS_CacyBP"/>
</dbReference>
<dbReference type="RefSeq" id="XP_022320022.1">
    <property type="nucleotide sequence ID" value="XM_022464314.1"/>
</dbReference>
<dbReference type="GeneID" id="111122527"/>
<evidence type="ECO:0000313" key="16">
    <source>
        <dbReference type="RefSeq" id="XP_022320023.1"/>
    </source>
</evidence>
<dbReference type="FunFam" id="2.60.40.790:FF:000040">
    <property type="entry name" value="Calcyclin binding protein"/>
    <property type="match status" value="1"/>
</dbReference>
<evidence type="ECO:0000313" key="14">
    <source>
        <dbReference type="Proteomes" id="UP000694844"/>
    </source>
</evidence>
<feature type="region of interest" description="Disordered" evidence="11">
    <location>
        <begin position="166"/>
        <end position="198"/>
    </location>
</feature>
<feature type="compositionally biased region" description="Basic and acidic residues" evidence="11">
    <location>
        <begin position="167"/>
        <end position="183"/>
    </location>
</feature>
<evidence type="ECO:0000256" key="10">
    <source>
        <dbReference type="SAM" id="Coils"/>
    </source>
</evidence>
<dbReference type="AlphaFoldDB" id="A0A8B8CW50"/>
<keyword evidence="8" id="KW-0539">Nucleus</keyword>
<dbReference type="GO" id="GO:0007507">
    <property type="term" value="P:heart development"/>
    <property type="evidence" value="ECO:0007669"/>
    <property type="project" value="TreeGrafter"/>
</dbReference>
<comment type="function">
    <text evidence="9">May be involved in calcium-dependent ubiquitination and subsequent proteasomal degradation of target proteins. Probably serves as a molecular bridge in ubiquitin E3 complexes. Participates in the ubiquitin-mediated degradation of beta-catenin (CTNNB1).</text>
</comment>
<dbReference type="Pfam" id="PF04969">
    <property type="entry name" value="CS"/>
    <property type="match status" value="1"/>
</dbReference>
<feature type="domain" description="SGS" evidence="12">
    <location>
        <begin position="147"/>
        <end position="224"/>
    </location>
</feature>